<reference evidence="2" key="1">
    <citation type="journal article" date="2021" name="Proc. Natl. Acad. Sci. U.S.A.">
        <title>A Catalog of Tens of Thousands of Viruses from Human Metagenomes Reveals Hidden Associations with Chronic Diseases.</title>
        <authorList>
            <person name="Tisza M.J."/>
            <person name="Buck C.B."/>
        </authorList>
    </citation>
    <scope>NUCLEOTIDE SEQUENCE</scope>
    <source>
        <strain evidence="2">CtwDi18</strain>
    </source>
</reference>
<dbReference type="EMBL" id="BK032778">
    <property type="protein sequence ID" value="DAF59872.1"/>
    <property type="molecule type" value="Genomic_DNA"/>
</dbReference>
<organism evidence="2">
    <name type="scientific">Siphoviridae sp. ctwDi18</name>
    <dbReference type="NCBI Taxonomy" id="2827970"/>
    <lineage>
        <taxon>Viruses</taxon>
        <taxon>Duplodnaviria</taxon>
        <taxon>Heunggongvirae</taxon>
        <taxon>Uroviricota</taxon>
        <taxon>Caudoviricetes</taxon>
    </lineage>
</organism>
<name>A0A8S5T9Q7_9CAUD</name>
<dbReference type="Pfam" id="PF05133">
    <property type="entry name" value="SPP1_portal"/>
    <property type="match status" value="1"/>
</dbReference>
<protein>
    <submittedName>
        <fullName evidence="2">Portal protein</fullName>
    </submittedName>
</protein>
<evidence type="ECO:0000313" key="2">
    <source>
        <dbReference type="EMBL" id="DAF59872.1"/>
    </source>
</evidence>
<feature type="region of interest" description="Disordered" evidence="1">
    <location>
        <begin position="487"/>
        <end position="530"/>
    </location>
</feature>
<evidence type="ECO:0000256" key="1">
    <source>
        <dbReference type="SAM" id="MobiDB-lite"/>
    </source>
</evidence>
<accession>A0A8S5T9Q7</accession>
<sequence length="530" mass="60650">MIKRLLRLIQEALNKMFATKDIKAALSISIDTISQDMQDAIDLWRQMYKDNSPWLDDDAGIYSLGLAKQICKELQQQVLSEIDTHISEPGVSDDVADEDKQTEESIDTRAKYLNEIYTKRFLKQLPQAMEKALALGGMIIKPYFSNDDIYYDYCYQGEFYPIAFDDDGNIIDIAFYDSFSTADYVYTKIERQEFIASEHKIIVTNTAYRAKVVNKDDDTVEQDLGNEIPLTEIDKWANLEPYVPIENVEKPMYGYFKVPTANNIDLNSPLGISIFSPAAKLIRKADEQFSRLDWEYDGGQLAIDIDPNAVRYSTEYYGTQMKLDKCQDRLYRKVDLGQDDTYNAWAPALRDANYINGLNAYLCKIEDIIGLARGTLSQVESEARTATELKLLKQRTYITVSAIQESMEKAIKDIVYATNVLVSLYNLAPEGDYDTIIEWQDSILTDTDTELEQQLNLKREGIISKAEIRAWYKGEPLEKAQEEIAAMEKEEQQKQLNDIFSGMPSTTLENNGVDDDTNKNKPDDNKNKEE</sequence>
<dbReference type="InterPro" id="IPR021145">
    <property type="entry name" value="Portal_protein_SPP1_Gp6-like"/>
</dbReference>
<feature type="compositionally biased region" description="Basic and acidic residues" evidence="1">
    <location>
        <begin position="516"/>
        <end position="530"/>
    </location>
</feature>
<proteinExistence type="predicted"/>
<feature type="compositionally biased region" description="Polar residues" evidence="1">
    <location>
        <begin position="494"/>
        <end position="510"/>
    </location>
</feature>